<dbReference type="GO" id="GO:0005783">
    <property type="term" value="C:endoplasmic reticulum"/>
    <property type="evidence" value="ECO:0007669"/>
    <property type="project" value="TreeGrafter"/>
</dbReference>
<protein>
    <submittedName>
        <fullName evidence="4">Membrane steroid-binding protein 2</fullName>
    </submittedName>
</protein>
<keyword evidence="1" id="KW-0754">Steroid-binding</keyword>
<evidence type="ECO:0000256" key="1">
    <source>
        <dbReference type="ARBA" id="ARBA00022665"/>
    </source>
</evidence>
<sequence>MFFGPGGPYTLFSGKDASRALAKMSFKDKDLNGDLNGLGVFKLEALQDLEYKFMCKYMKVGMGLSETATPKETEENDSEKKDRNV</sequence>
<keyword evidence="2" id="KW-0446">Lipid-binding</keyword>
<dbReference type="InterPro" id="IPR050577">
    <property type="entry name" value="MAPR/NEUFC/NENF-like"/>
</dbReference>
<dbReference type="OrthoDB" id="547796at2759"/>
<proteinExistence type="predicted"/>
<dbReference type="AlphaFoldDB" id="A0A830B2K5"/>
<accession>A0A830B2K5</accession>
<evidence type="ECO:0000313" key="4">
    <source>
        <dbReference type="EMBL" id="GFP78654.1"/>
    </source>
</evidence>
<dbReference type="Gene3D" id="3.10.120.10">
    <property type="entry name" value="Cytochrome b5-like heme/steroid binding domain"/>
    <property type="match status" value="1"/>
</dbReference>
<evidence type="ECO:0000256" key="2">
    <source>
        <dbReference type="ARBA" id="ARBA00023121"/>
    </source>
</evidence>
<name>A0A830B2K5_9LAMI</name>
<dbReference type="EMBL" id="BMAC01000001">
    <property type="protein sequence ID" value="GFP78654.1"/>
    <property type="molecule type" value="Genomic_DNA"/>
</dbReference>
<organism evidence="4 5">
    <name type="scientific">Phtheirospermum japonicum</name>
    <dbReference type="NCBI Taxonomy" id="374723"/>
    <lineage>
        <taxon>Eukaryota</taxon>
        <taxon>Viridiplantae</taxon>
        <taxon>Streptophyta</taxon>
        <taxon>Embryophyta</taxon>
        <taxon>Tracheophyta</taxon>
        <taxon>Spermatophyta</taxon>
        <taxon>Magnoliopsida</taxon>
        <taxon>eudicotyledons</taxon>
        <taxon>Gunneridae</taxon>
        <taxon>Pentapetalae</taxon>
        <taxon>asterids</taxon>
        <taxon>lamiids</taxon>
        <taxon>Lamiales</taxon>
        <taxon>Orobanchaceae</taxon>
        <taxon>Orobanchaceae incertae sedis</taxon>
        <taxon>Phtheirospermum</taxon>
    </lineage>
</organism>
<gene>
    <name evidence="4" type="ORF">PHJA_000009000</name>
</gene>
<comment type="caution">
    <text evidence="4">The sequence shown here is derived from an EMBL/GenBank/DDBJ whole genome shotgun (WGS) entry which is preliminary data.</text>
</comment>
<dbReference type="PANTHER" id="PTHR10281">
    <property type="entry name" value="MEMBRANE-ASSOCIATED PROGESTERONE RECEPTOR COMPONENT-RELATED"/>
    <property type="match status" value="1"/>
</dbReference>
<feature type="region of interest" description="Disordered" evidence="3">
    <location>
        <begin position="66"/>
        <end position="85"/>
    </location>
</feature>
<dbReference type="Proteomes" id="UP000653305">
    <property type="component" value="Unassembled WGS sequence"/>
</dbReference>
<evidence type="ECO:0000313" key="5">
    <source>
        <dbReference type="Proteomes" id="UP000653305"/>
    </source>
</evidence>
<feature type="compositionally biased region" description="Basic and acidic residues" evidence="3">
    <location>
        <begin position="69"/>
        <end position="85"/>
    </location>
</feature>
<reference evidence="4" key="1">
    <citation type="submission" date="2020-07" db="EMBL/GenBank/DDBJ databases">
        <title>Ethylene signaling mediates host invasion by parasitic plants.</title>
        <authorList>
            <person name="Yoshida S."/>
        </authorList>
    </citation>
    <scope>NUCLEOTIDE SEQUENCE</scope>
    <source>
        <strain evidence="4">Okayama</strain>
    </source>
</reference>
<dbReference type="SUPFAM" id="SSF55856">
    <property type="entry name" value="Cytochrome b5-like heme/steroid binding domain"/>
    <property type="match status" value="1"/>
</dbReference>
<dbReference type="InterPro" id="IPR036400">
    <property type="entry name" value="Cyt_B5-like_heme/steroid_sf"/>
</dbReference>
<dbReference type="PANTHER" id="PTHR10281:SF45">
    <property type="entry name" value="MEMBRANE STEROID-BINDING PROTEIN 2"/>
    <property type="match status" value="1"/>
</dbReference>
<dbReference type="GO" id="GO:0005496">
    <property type="term" value="F:steroid binding"/>
    <property type="evidence" value="ECO:0007669"/>
    <property type="project" value="UniProtKB-KW"/>
</dbReference>
<dbReference type="GO" id="GO:0016020">
    <property type="term" value="C:membrane"/>
    <property type="evidence" value="ECO:0007669"/>
    <property type="project" value="TreeGrafter"/>
</dbReference>
<keyword evidence="5" id="KW-1185">Reference proteome</keyword>
<evidence type="ECO:0000256" key="3">
    <source>
        <dbReference type="SAM" id="MobiDB-lite"/>
    </source>
</evidence>